<dbReference type="RefSeq" id="WP_273081005.1">
    <property type="nucleotide sequence ID" value="NZ_JAFKME010000004.1"/>
</dbReference>
<feature type="signal peptide" evidence="1">
    <location>
        <begin position="1"/>
        <end position="22"/>
    </location>
</feature>
<proteinExistence type="predicted"/>
<organism evidence="2 3">
    <name type="scientific">Stenotrophomonas nitritireducens</name>
    <dbReference type="NCBI Taxonomy" id="83617"/>
    <lineage>
        <taxon>Bacteria</taxon>
        <taxon>Pseudomonadati</taxon>
        <taxon>Pseudomonadota</taxon>
        <taxon>Gammaproteobacteria</taxon>
        <taxon>Lysobacterales</taxon>
        <taxon>Lysobacteraceae</taxon>
        <taxon>Stenotrophomonas</taxon>
    </lineage>
</organism>
<accession>A0A9D8KWC1</accession>
<evidence type="ECO:0000313" key="3">
    <source>
        <dbReference type="Proteomes" id="UP000664815"/>
    </source>
</evidence>
<dbReference type="EMBL" id="JAFKMG010000652">
    <property type="protein sequence ID" value="MBN8799098.1"/>
    <property type="molecule type" value="Genomic_DNA"/>
</dbReference>
<keyword evidence="1" id="KW-0732">Signal</keyword>
<dbReference type="InterPro" id="IPR052022">
    <property type="entry name" value="26kDa_periplasmic_antigen"/>
</dbReference>
<gene>
    <name evidence="2" type="ORF">J0H45_07040</name>
</gene>
<reference evidence="2" key="1">
    <citation type="submission" date="2021-02" db="EMBL/GenBank/DDBJ databases">
        <title>Thiocyanate and organic carbon inputs drive convergent selection for specific autotrophic Afipia and Thiobacillus strains within complex microbiomes.</title>
        <authorList>
            <person name="Huddy R.J."/>
            <person name="Sachdeva R."/>
            <person name="Kadzinga F."/>
            <person name="Kantor R.S."/>
            <person name="Harrison S.T.L."/>
            <person name="Banfield J.F."/>
        </authorList>
    </citation>
    <scope>NUCLEOTIDE SEQUENCE</scope>
    <source>
        <strain evidence="2">SCN18_10_11_15_R1_P_69_7</strain>
    </source>
</reference>
<sequence length="264" mass="28669">MKFSRMLLWSALLVAVVPQAWAQANSVPSQPHLLVKGDASRKVMPDRFVVKVALESVDMQTDIARRKVQANAERIMGLFARHRAIAETVRMDNLSIEPSTRYKDDEEVFAGTAVSRDLEGAFENPEQLRDFLAELNASKEIQVRTATPKYSGELRLRAELKAEAAAQTRASAKGLADAYGAKIIGLYTISDVAPSFAYGVQAGNWPNVNSGGDFYERGGSLDRVQVSGSRNQVAAASAAGELLTAAPITYTENVYAIFLISDGN</sequence>
<evidence type="ECO:0000256" key="1">
    <source>
        <dbReference type="SAM" id="SignalP"/>
    </source>
</evidence>
<dbReference type="Pfam" id="PF04402">
    <property type="entry name" value="SIMPL"/>
    <property type="match status" value="1"/>
</dbReference>
<dbReference type="InterPro" id="IPR007497">
    <property type="entry name" value="SIMPL/DUF541"/>
</dbReference>
<evidence type="ECO:0000313" key="2">
    <source>
        <dbReference type="EMBL" id="MBN8799098.1"/>
    </source>
</evidence>
<name>A0A9D8KWC1_9GAMM</name>
<dbReference type="PANTHER" id="PTHR34387:SF2">
    <property type="entry name" value="SLR1258 PROTEIN"/>
    <property type="match status" value="1"/>
</dbReference>
<dbReference type="AlphaFoldDB" id="A0A9D8KWC1"/>
<protein>
    <submittedName>
        <fullName evidence="2">SIMPL domain-containing protein</fullName>
    </submittedName>
</protein>
<dbReference type="GO" id="GO:0006974">
    <property type="term" value="P:DNA damage response"/>
    <property type="evidence" value="ECO:0007669"/>
    <property type="project" value="TreeGrafter"/>
</dbReference>
<dbReference type="Proteomes" id="UP000664815">
    <property type="component" value="Unassembled WGS sequence"/>
</dbReference>
<comment type="caution">
    <text evidence="2">The sequence shown here is derived from an EMBL/GenBank/DDBJ whole genome shotgun (WGS) entry which is preliminary data.</text>
</comment>
<feature type="chain" id="PRO_5039418127" evidence="1">
    <location>
        <begin position="23"/>
        <end position="264"/>
    </location>
</feature>
<dbReference type="PANTHER" id="PTHR34387">
    <property type="entry name" value="SLR1258 PROTEIN"/>
    <property type="match status" value="1"/>
</dbReference>